<reference evidence="2" key="1">
    <citation type="journal article" date="2019" name="Int. J. Syst. Evol. Microbiol.">
        <title>The Global Catalogue of Microorganisms (GCM) 10K type strain sequencing project: providing services to taxonomists for standard genome sequencing and annotation.</title>
        <authorList>
            <consortium name="The Broad Institute Genomics Platform"/>
            <consortium name="The Broad Institute Genome Sequencing Center for Infectious Disease"/>
            <person name="Wu L."/>
            <person name="Ma J."/>
        </authorList>
    </citation>
    <scope>NUCLEOTIDE SEQUENCE [LARGE SCALE GENOMIC DNA]</scope>
    <source>
        <strain evidence="2">JCM 15592</strain>
    </source>
</reference>
<dbReference type="EMBL" id="BAAAPO010000024">
    <property type="protein sequence ID" value="GAA1791480.1"/>
    <property type="molecule type" value="Genomic_DNA"/>
</dbReference>
<proteinExistence type="predicted"/>
<sequence>MQTRSPGGRADDARFPISEEEISFVYMGIIGQANPSATSLVASGMDRQLVEQAALVLHTRGLVIIGPDGSWEVPAPDIALPAWAADTERRARAWRATASELHQVYAAARQVQPADAGNRDIGSLADIASATATITAAANKEILCIRADSRRTR</sequence>
<accession>A0ABP4XU71</accession>
<evidence type="ECO:0000313" key="1">
    <source>
        <dbReference type="EMBL" id="GAA1791480.1"/>
    </source>
</evidence>
<dbReference type="RefSeq" id="WP_344083189.1">
    <property type="nucleotide sequence ID" value="NZ_BAAAPO010000024.1"/>
</dbReference>
<keyword evidence="2" id="KW-1185">Reference proteome</keyword>
<gene>
    <name evidence="1" type="ORF">GCM10009811_15380</name>
</gene>
<protein>
    <submittedName>
        <fullName evidence="1">Uncharacterized protein</fullName>
    </submittedName>
</protein>
<organism evidence="1 2">
    <name type="scientific">Nostocoides veronense</name>
    <dbReference type="NCBI Taxonomy" id="330836"/>
    <lineage>
        <taxon>Bacteria</taxon>
        <taxon>Bacillati</taxon>
        <taxon>Actinomycetota</taxon>
        <taxon>Actinomycetes</taxon>
        <taxon>Micrococcales</taxon>
        <taxon>Intrasporangiaceae</taxon>
        <taxon>Nostocoides</taxon>
    </lineage>
</organism>
<name>A0ABP4XU71_9MICO</name>
<dbReference type="Proteomes" id="UP001499938">
    <property type="component" value="Unassembled WGS sequence"/>
</dbReference>
<evidence type="ECO:0000313" key="2">
    <source>
        <dbReference type="Proteomes" id="UP001499938"/>
    </source>
</evidence>
<comment type="caution">
    <text evidence="1">The sequence shown here is derived from an EMBL/GenBank/DDBJ whole genome shotgun (WGS) entry which is preliminary data.</text>
</comment>